<proteinExistence type="inferred from homology"/>
<dbReference type="Pfam" id="PF04542">
    <property type="entry name" value="Sigma70_r2"/>
    <property type="match status" value="1"/>
</dbReference>
<comment type="caution">
    <text evidence="7">The sequence shown here is derived from an EMBL/GenBank/DDBJ whole genome shotgun (WGS) entry which is preliminary data.</text>
</comment>
<evidence type="ECO:0000256" key="4">
    <source>
        <dbReference type="ARBA" id="ARBA00023163"/>
    </source>
</evidence>
<dbReference type="InterPro" id="IPR039425">
    <property type="entry name" value="RNA_pol_sigma-70-like"/>
</dbReference>
<dbReference type="RefSeq" id="WP_379045270.1">
    <property type="nucleotide sequence ID" value="NZ_JBHSKW010000052.1"/>
</dbReference>
<reference evidence="8" key="1">
    <citation type="journal article" date="2019" name="Int. J. Syst. Evol. Microbiol.">
        <title>The Global Catalogue of Microorganisms (GCM) 10K type strain sequencing project: providing services to taxonomists for standard genome sequencing and annotation.</title>
        <authorList>
            <consortium name="The Broad Institute Genomics Platform"/>
            <consortium name="The Broad Institute Genome Sequencing Center for Infectious Disease"/>
            <person name="Wu L."/>
            <person name="Ma J."/>
        </authorList>
    </citation>
    <scope>NUCLEOTIDE SEQUENCE [LARGE SCALE GENOMIC DNA]</scope>
    <source>
        <strain evidence="8">KCTC 42456</strain>
    </source>
</reference>
<dbReference type="SUPFAM" id="SSF88659">
    <property type="entry name" value="Sigma3 and sigma4 domains of RNA polymerase sigma factors"/>
    <property type="match status" value="1"/>
</dbReference>
<dbReference type="InterPro" id="IPR007627">
    <property type="entry name" value="RNA_pol_sigma70_r2"/>
</dbReference>
<keyword evidence="8" id="KW-1185">Reference proteome</keyword>
<name>A0ABW5TSW3_9SPHI</name>
<evidence type="ECO:0000259" key="5">
    <source>
        <dbReference type="Pfam" id="PF04542"/>
    </source>
</evidence>
<keyword evidence="3" id="KW-0731">Sigma factor</keyword>
<sequence>MQESYESETAVSDWDLVYFESLYKELSISLQNYADYFLQDSELAFTVVNDLFVNLWFSPTKPDNLKAYLYKSVKNQSLNHLKKNKKNFLSYLNQPDLNQVAELIAEPIGHDEESDQLVFLQQIINMLPKKRQLVFKMYRLEGFSYAEIADLLQISTRTVEDHLMKSMQFIHAKAKHLVDK</sequence>
<comment type="similarity">
    <text evidence="1">Belongs to the sigma-70 factor family. ECF subfamily.</text>
</comment>
<accession>A0ABW5TSW3</accession>
<dbReference type="PANTHER" id="PTHR43133:SF46">
    <property type="entry name" value="RNA POLYMERASE SIGMA-70 FACTOR ECF SUBFAMILY"/>
    <property type="match status" value="1"/>
</dbReference>
<dbReference type="Gene3D" id="1.10.1740.10">
    <property type="match status" value="1"/>
</dbReference>
<dbReference type="NCBIfam" id="TIGR02937">
    <property type="entry name" value="sigma70-ECF"/>
    <property type="match status" value="1"/>
</dbReference>
<dbReference type="InterPro" id="IPR013325">
    <property type="entry name" value="RNA_pol_sigma_r2"/>
</dbReference>
<dbReference type="InterPro" id="IPR013249">
    <property type="entry name" value="RNA_pol_sigma70_r4_t2"/>
</dbReference>
<evidence type="ECO:0000313" key="8">
    <source>
        <dbReference type="Proteomes" id="UP001597546"/>
    </source>
</evidence>
<dbReference type="Gene3D" id="1.10.10.10">
    <property type="entry name" value="Winged helix-like DNA-binding domain superfamily/Winged helix DNA-binding domain"/>
    <property type="match status" value="1"/>
</dbReference>
<dbReference type="SUPFAM" id="SSF88946">
    <property type="entry name" value="Sigma2 domain of RNA polymerase sigma factors"/>
    <property type="match status" value="1"/>
</dbReference>
<evidence type="ECO:0000256" key="1">
    <source>
        <dbReference type="ARBA" id="ARBA00010641"/>
    </source>
</evidence>
<dbReference type="InterPro" id="IPR036388">
    <property type="entry name" value="WH-like_DNA-bd_sf"/>
</dbReference>
<evidence type="ECO:0000256" key="3">
    <source>
        <dbReference type="ARBA" id="ARBA00023082"/>
    </source>
</evidence>
<evidence type="ECO:0000256" key="2">
    <source>
        <dbReference type="ARBA" id="ARBA00023015"/>
    </source>
</evidence>
<dbReference type="InterPro" id="IPR014284">
    <property type="entry name" value="RNA_pol_sigma-70_dom"/>
</dbReference>
<organism evidence="7 8">
    <name type="scientific">Pedobacter alpinus</name>
    <dbReference type="NCBI Taxonomy" id="1590643"/>
    <lineage>
        <taxon>Bacteria</taxon>
        <taxon>Pseudomonadati</taxon>
        <taxon>Bacteroidota</taxon>
        <taxon>Sphingobacteriia</taxon>
        <taxon>Sphingobacteriales</taxon>
        <taxon>Sphingobacteriaceae</taxon>
        <taxon>Pedobacter</taxon>
    </lineage>
</organism>
<keyword evidence="2" id="KW-0805">Transcription regulation</keyword>
<keyword evidence="4" id="KW-0804">Transcription</keyword>
<dbReference type="InterPro" id="IPR013324">
    <property type="entry name" value="RNA_pol_sigma_r3/r4-like"/>
</dbReference>
<dbReference type="EMBL" id="JBHULV010000035">
    <property type="protein sequence ID" value="MFD2732181.1"/>
    <property type="molecule type" value="Genomic_DNA"/>
</dbReference>
<feature type="domain" description="RNA polymerase sigma factor 70 region 4 type 2" evidence="6">
    <location>
        <begin position="120"/>
        <end position="168"/>
    </location>
</feature>
<protein>
    <submittedName>
        <fullName evidence="7">Sigma-70 family RNA polymerase sigma factor</fullName>
    </submittedName>
</protein>
<feature type="domain" description="RNA polymerase sigma-70 region 2" evidence="5">
    <location>
        <begin position="22"/>
        <end position="86"/>
    </location>
</feature>
<evidence type="ECO:0000259" key="6">
    <source>
        <dbReference type="Pfam" id="PF08281"/>
    </source>
</evidence>
<dbReference type="Proteomes" id="UP001597546">
    <property type="component" value="Unassembled WGS sequence"/>
</dbReference>
<dbReference type="PANTHER" id="PTHR43133">
    <property type="entry name" value="RNA POLYMERASE ECF-TYPE SIGMA FACTO"/>
    <property type="match status" value="1"/>
</dbReference>
<dbReference type="Pfam" id="PF08281">
    <property type="entry name" value="Sigma70_r4_2"/>
    <property type="match status" value="1"/>
</dbReference>
<gene>
    <name evidence="7" type="ORF">ACFSSE_10750</name>
</gene>
<evidence type="ECO:0000313" key="7">
    <source>
        <dbReference type="EMBL" id="MFD2732181.1"/>
    </source>
</evidence>